<dbReference type="AlphaFoldDB" id="A0A8X6Q2V1"/>
<sequence length="98" mass="11136">MIFFTSLNPNLFKYTLNIDSQTLVGSDNHSESPQLSDGSLIIKSPPKNVCVFCNDLKHCAYLRCELQKGIFKIHIRKFLVTKDNVKPTFNGVEMDLQS</sequence>
<reference evidence="1" key="1">
    <citation type="submission" date="2020-08" db="EMBL/GenBank/DDBJ databases">
        <title>Multicomponent nature underlies the extraordinary mechanical properties of spider dragline silk.</title>
        <authorList>
            <person name="Kono N."/>
            <person name="Nakamura H."/>
            <person name="Mori M."/>
            <person name="Yoshida Y."/>
            <person name="Ohtoshi R."/>
            <person name="Malay A.D."/>
            <person name="Moran D.A.P."/>
            <person name="Tomita M."/>
            <person name="Numata K."/>
            <person name="Arakawa K."/>
        </authorList>
    </citation>
    <scope>NUCLEOTIDE SEQUENCE</scope>
</reference>
<proteinExistence type="predicted"/>
<dbReference type="Proteomes" id="UP000887013">
    <property type="component" value="Unassembled WGS sequence"/>
</dbReference>
<protein>
    <submittedName>
        <fullName evidence="1">Uncharacterized protein</fullName>
    </submittedName>
</protein>
<keyword evidence="2" id="KW-1185">Reference proteome</keyword>
<evidence type="ECO:0000313" key="1">
    <source>
        <dbReference type="EMBL" id="GFT93245.1"/>
    </source>
</evidence>
<name>A0A8X6Q2V1_NEPPI</name>
<comment type="caution">
    <text evidence="1">The sequence shown here is derived from an EMBL/GenBank/DDBJ whole genome shotgun (WGS) entry which is preliminary data.</text>
</comment>
<organism evidence="1 2">
    <name type="scientific">Nephila pilipes</name>
    <name type="common">Giant wood spider</name>
    <name type="synonym">Nephila maculata</name>
    <dbReference type="NCBI Taxonomy" id="299642"/>
    <lineage>
        <taxon>Eukaryota</taxon>
        <taxon>Metazoa</taxon>
        <taxon>Ecdysozoa</taxon>
        <taxon>Arthropoda</taxon>
        <taxon>Chelicerata</taxon>
        <taxon>Arachnida</taxon>
        <taxon>Araneae</taxon>
        <taxon>Araneomorphae</taxon>
        <taxon>Entelegynae</taxon>
        <taxon>Araneoidea</taxon>
        <taxon>Nephilidae</taxon>
        <taxon>Nephila</taxon>
    </lineage>
</organism>
<accession>A0A8X6Q2V1</accession>
<evidence type="ECO:0000313" key="2">
    <source>
        <dbReference type="Proteomes" id="UP000887013"/>
    </source>
</evidence>
<gene>
    <name evidence="1" type="ORF">NPIL_452581</name>
</gene>
<dbReference type="EMBL" id="BMAW01025606">
    <property type="protein sequence ID" value="GFT93245.1"/>
    <property type="molecule type" value="Genomic_DNA"/>
</dbReference>